<evidence type="ECO:0000256" key="1">
    <source>
        <dbReference type="ARBA" id="ARBA00001933"/>
    </source>
</evidence>
<dbReference type="RefSeq" id="WP_185676634.1">
    <property type="nucleotide sequence ID" value="NZ_JACHVB010000052.1"/>
</dbReference>
<dbReference type="PANTHER" id="PTHR43797:SF2">
    <property type="entry name" value="HOMOCYSTEINE_CYSTEINE SYNTHASE"/>
    <property type="match status" value="1"/>
</dbReference>
<evidence type="ECO:0000256" key="3">
    <source>
        <dbReference type="ARBA" id="ARBA00022679"/>
    </source>
</evidence>
<protein>
    <recommendedName>
        <fullName evidence="6">O-succinylhomoserine sulfhydrylase</fullName>
    </recommendedName>
</protein>
<feature type="region of interest" description="Disordered" evidence="9">
    <location>
        <begin position="1"/>
        <end position="24"/>
    </location>
</feature>
<keyword evidence="3 10" id="KW-0808">Transferase</keyword>
<dbReference type="AlphaFoldDB" id="A0A842HJE1"/>
<evidence type="ECO:0000256" key="4">
    <source>
        <dbReference type="ARBA" id="ARBA00022898"/>
    </source>
</evidence>
<comment type="subunit">
    <text evidence="2">Homotetramer.</text>
</comment>
<evidence type="ECO:0000256" key="5">
    <source>
        <dbReference type="ARBA" id="ARBA00060995"/>
    </source>
</evidence>
<dbReference type="FunFam" id="3.90.1150.10:FF:000033">
    <property type="entry name" value="Cystathionine gamma-synthase"/>
    <property type="match status" value="1"/>
</dbReference>
<dbReference type="NCBIfam" id="TIGR01326">
    <property type="entry name" value="OAH_OAS_sulfhy"/>
    <property type="match status" value="1"/>
</dbReference>
<gene>
    <name evidence="10" type="ORF">H5P28_15620</name>
</gene>
<accession>A0A842HJE1</accession>
<evidence type="ECO:0000256" key="2">
    <source>
        <dbReference type="ARBA" id="ARBA00011881"/>
    </source>
</evidence>
<dbReference type="InterPro" id="IPR015424">
    <property type="entry name" value="PyrdxlP-dep_Trfase"/>
</dbReference>
<comment type="similarity">
    <text evidence="5">Belongs to the trans-sulfuration enzymes family. MetZ subfamily.</text>
</comment>
<reference evidence="10 11" key="1">
    <citation type="submission" date="2020-07" db="EMBL/GenBank/DDBJ databases">
        <authorList>
            <person name="Feng X."/>
        </authorList>
    </citation>
    <scope>NUCLEOTIDE SEQUENCE [LARGE SCALE GENOMIC DNA]</scope>
    <source>
        <strain evidence="10 11">JCM31066</strain>
    </source>
</reference>
<dbReference type="InterPro" id="IPR015421">
    <property type="entry name" value="PyrdxlP-dep_Trfase_major"/>
</dbReference>
<dbReference type="Gene3D" id="3.90.1150.10">
    <property type="entry name" value="Aspartate Aminotransferase, domain 1"/>
    <property type="match status" value="1"/>
</dbReference>
<evidence type="ECO:0000313" key="11">
    <source>
        <dbReference type="Proteomes" id="UP000546464"/>
    </source>
</evidence>
<dbReference type="SUPFAM" id="SSF53383">
    <property type="entry name" value="PLP-dependent transferases"/>
    <property type="match status" value="1"/>
</dbReference>
<evidence type="ECO:0000256" key="7">
    <source>
        <dbReference type="PIRSR" id="PIRSR001434-2"/>
    </source>
</evidence>
<name>A0A842HJE1_9BACT</name>
<dbReference type="GO" id="GO:0006535">
    <property type="term" value="P:cysteine biosynthetic process from serine"/>
    <property type="evidence" value="ECO:0007669"/>
    <property type="project" value="TreeGrafter"/>
</dbReference>
<dbReference type="GO" id="GO:0030170">
    <property type="term" value="F:pyridoxal phosphate binding"/>
    <property type="evidence" value="ECO:0007669"/>
    <property type="project" value="InterPro"/>
</dbReference>
<evidence type="ECO:0000313" key="10">
    <source>
        <dbReference type="EMBL" id="MBC2595696.1"/>
    </source>
</evidence>
<dbReference type="Gene3D" id="3.40.640.10">
    <property type="entry name" value="Type I PLP-dependent aspartate aminotransferase-like (Major domain)"/>
    <property type="match status" value="1"/>
</dbReference>
<dbReference type="EMBL" id="JACHVB010000052">
    <property type="protein sequence ID" value="MBC2595696.1"/>
    <property type="molecule type" value="Genomic_DNA"/>
</dbReference>
<keyword evidence="4 7" id="KW-0663">Pyridoxal phosphate</keyword>
<sequence>MSDNSIPMKGLGTRAVHAGQPVDSDTGSRALPIYQTTSFVFKDTDQAANRFGLKELGPIYTRLGNPTTDALEARVAALDGGSAGLAHSSGSAAITNAILNLAGSGDHIVSVAQLYGGTYNLFHYTLPKLGIEVSFVDGDDPENFRKATKANTKAYFGESLGNPRLNVFPFDEVAAIGKEMGIPLIIDNTVTPLICRPIEHGCNVVAYSTTKFLGGHGVAIGGMIVDGGNFDWGQGRHPGFTEPDNSYHGLVHWDAFKAFAPVGGANVAYAFKMRLQLLRDTGNCPSPHNSWLTLLGVETVHLRMQRHCENALKVAEFLAAHDKVSWVNYPGLKDHPDHERAKKYLKGGFGALLGFGIKGGAEAGRKFIESLKLFSHLANIGDAKSLAIHPATTTHSQLSEDELISAGVTPDFIRLSIGIEDFEDIQADLEQALARA</sequence>
<dbReference type="Proteomes" id="UP000546464">
    <property type="component" value="Unassembled WGS sequence"/>
</dbReference>
<evidence type="ECO:0000256" key="8">
    <source>
        <dbReference type="RuleBase" id="RU362118"/>
    </source>
</evidence>
<proteinExistence type="inferred from homology"/>
<dbReference type="GO" id="GO:0004124">
    <property type="term" value="F:cysteine synthase activity"/>
    <property type="evidence" value="ECO:0007669"/>
    <property type="project" value="TreeGrafter"/>
</dbReference>
<dbReference type="GO" id="GO:0019346">
    <property type="term" value="P:transsulfuration"/>
    <property type="evidence" value="ECO:0007669"/>
    <property type="project" value="InterPro"/>
</dbReference>
<evidence type="ECO:0000256" key="9">
    <source>
        <dbReference type="SAM" id="MobiDB-lite"/>
    </source>
</evidence>
<dbReference type="CDD" id="cd00614">
    <property type="entry name" value="CGS_like"/>
    <property type="match status" value="1"/>
</dbReference>
<feature type="modified residue" description="N6-(pyridoxal phosphate)lysine" evidence="7">
    <location>
        <position position="211"/>
    </location>
</feature>
<organism evidence="10 11">
    <name type="scientific">Ruficoccus amylovorans</name>
    <dbReference type="NCBI Taxonomy" id="1804625"/>
    <lineage>
        <taxon>Bacteria</taxon>
        <taxon>Pseudomonadati</taxon>
        <taxon>Verrucomicrobiota</taxon>
        <taxon>Opitutia</taxon>
        <taxon>Puniceicoccales</taxon>
        <taxon>Cerasicoccaceae</taxon>
        <taxon>Ruficoccus</taxon>
    </lineage>
</organism>
<dbReference type="Pfam" id="PF01053">
    <property type="entry name" value="Cys_Met_Meta_PP"/>
    <property type="match status" value="1"/>
</dbReference>
<dbReference type="GO" id="GO:0003961">
    <property type="term" value="F:O-acetylhomoserine aminocarboxypropyltransferase activity"/>
    <property type="evidence" value="ECO:0007669"/>
    <property type="project" value="TreeGrafter"/>
</dbReference>
<dbReference type="PIRSF" id="PIRSF001434">
    <property type="entry name" value="CGS"/>
    <property type="match status" value="1"/>
</dbReference>
<comment type="caution">
    <text evidence="10">The sequence shown here is derived from an EMBL/GenBank/DDBJ whole genome shotgun (WGS) entry which is preliminary data.</text>
</comment>
<comment type="cofactor">
    <cofactor evidence="1 8">
        <name>pyridoxal 5'-phosphate</name>
        <dbReference type="ChEBI" id="CHEBI:597326"/>
    </cofactor>
</comment>
<dbReference type="PANTHER" id="PTHR43797">
    <property type="entry name" value="HOMOCYSTEINE/CYSTEINE SYNTHASE"/>
    <property type="match status" value="1"/>
</dbReference>
<dbReference type="GO" id="GO:0071269">
    <property type="term" value="P:L-homocysteine biosynthetic process"/>
    <property type="evidence" value="ECO:0007669"/>
    <property type="project" value="TreeGrafter"/>
</dbReference>
<evidence type="ECO:0000256" key="6">
    <source>
        <dbReference type="ARBA" id="ARBA00071157"/>
    </source>
</evidence>
<keyword evidence="11" id="KW-1185">Reference proteome</keyword>
<dbReference type="InterPro" id="IPR015422">
    <property type="entry name" value="PyrdxlP-dep_Trfase_small"/>
</dbReference>
<dbReference type="GO" id="GO:0005737">
    <property type="term" value="C:cytoplasm"/>
    <property type="evidence" value="ECO:0007669"/>
    <property type="project" value="TreeGrafter"/>
</dbReference>
<dbReference type="InterPro" id="IPR000277">
    <property type="entry name" value="Cys/Met-Metab_PyrdxlP-dep_enz"/>
</dbReference>
<dbReference type="FunFam" id="3.40.640.10:FF:000035">
    <property type="entry name" value="O-succinylhomoserine sulfhydrylase"/>
    <property type="match status" value="1"/>
</dbReference>
<dbReference type="InterPro" id="IPR006235">
    <property type="entry name" value="OAc-hSer/O-AcSer_sulfhydrylase"/>
</dbReference>